<feature type="transmembrane region" description="Helical" evidence="2">
    <location>
        <begin position="12"/>
        <end position="35"/>
    </location>
</feature>
<name>A0A2H1KT32_BREAU</name>
<evidence type="ECO:0000256" key="2">
    <source>
        <dbReference type="SAM" id="Phobius"/>
    </source>
</evidence>
<accession>A0A2H1KT32</accession>
<reference evidence="3 4" key="1">
    <citation type="submission" date="2017-03" db="EMBL/GenBank/DDBJ databases">
        <authorList>
            <person name="Afonso C.L."/>
            <person name="Miller P.J."/>
            <person name="Scott M.A."/>
            <person name="Spackman E."/>
            <person name="Goraichik I."/>
            <person name="Dimitrov K.M."/>
            <person name="Suarez D.L."/>
            <person name="Swayne D.E."/>
        </authorList>
    </citation>
    <scope>NUCLEOTIDE SEQUENCE [LARGE SCALE GENOMIC DNA]</scope>
    <source>
        <strain evidence="4">8(6)</strain>
    </source>
</reference>
<organism evidence="3 4">
    <name type="scientific">Brevibacterium aurantiacum</name>
    <dbReference type="NCBI Taxonomy" id="273384"/>
    <lineage>
        <taxon>Bacteria</taxon>
        <taxon>Bacillati</taxon>
        <taxon>Actinomycetota</taxon>
        <taxon>Actinomycetes</taxon>
        <taxon>Micrococcales</taxon>
        <taxon>Brevibacteriaceae</taxon>
        <taxon>Brevibacterium</taxon>
    </lineage>
</organism>
<protein>
    <submittedName>
        <fullName evidence="3">Uncharacterized protein</fullName>
    </submittedName>
</protein>
<keyword evidence="2" id="KW-0812">Transmembrane</keyword>
<dbReference type="AlphaFoldDB" id="A0A2H1KT32"/>
<evidence type="ECO:0000313" key="3">
    <source>
        <dbReference type="EMBL" id="SMY02694.1"/>
    </source>
</evidence>
<dbReference type="Proteomes" id="UP000234300">
    <property type="component" value="Unassembled WGS sequence"/>
</dbReference>
<feature type="region of interest" description="Disordered" evidence="1">
    <location>
        <begin position="89"/>
        <end position="109"/>
    </location>
</feature>
<evidence type="ECO:0000313" key="4">
    <source>
        <dbReference type="Proteomes" id="UP000234300"/>
    </source>
</evidence>
<feature type="transmembrane region" description="Helical" evidence="2">
    <location>
        <begin position="41"/>
        <end position="59"/>
    </location>
</feature>
<keyword evidence="2" id="KW-0472">Membrane</keyword>
<keyword evidence="2" id="KW-1133">Transmembrane helix</keyword>
<dbReference type="EMBL" id="FXZI01000014">
    <property type="protein sequence ID" value="SMY02694.1"/>
    <property type="molecule type" value="Genomic_DNA"/>
</dbReference>
<gene>
    <name evidence="3" type="ORF">BAURA86_03222</name>
</gene>
<evidence type="ECO:0000256" key="1">
    <source>
        <dbReference type="SAM" id="MobiDB-lite"/>
    </source>
</evidence>
<sequence length="109" mass="11867">MIRKALTYVVTPLVCAVAWPVPTVVVLVVVLSLITGGVTRGIAALLVIGVLMLILRAQFPSVIGTLARWNSQWGRGTWGLWTTFTVRPPSKPHEDESLFEGTSNERGEP</sequence>
<proteinExistence type="predicted"/>